<dbReference type="SMART" id="SM00695">
    <property type="entry name" value="DUSP"/>
    <property type="match status" value="1"/>
</dbReference>
<comment type="caution">
    <text evidence="2">The sequence shown here is derived from an EMBL/GenBank/DDBJ whole genome shotgun (WGS) entry which is preliminary data.</text>
</comment>
<sequence>MTIPDSGYMMENGAIGIPLAPEEEKRIVKDLTNQAESNLQEGSLYYVISNRWFTSWQKYTGLDVGAYLFDKHSTDAHSLVLSKPGDRPGPIDNSDIVLNEHDCDGEDLELRKTLEEGSDYVLVPQQVWEKLFDWYKGGGRHYQGN</sequence>
<dbReference type="Gene3D" id="3.30.2230.10">
    <property type="entry name" value="DUSP-like"/>
    <property type="match status" value="1"/>
</dbReference>
<dbReference type="InterPro" id="IPR035927">
    <property type="entry name" value="DUSP-like_sf"/>
</dbReference>
<proteinExistence type="predicted"/>
<dbReference type="GO" id="GO:0006508">
    <property type="term" value="P:proteolysis"/>
    <property type="evidence" value="ECO:0007669"/>
    <property type="project" value="UniProtKB-KW"/>
</dbReference>
<accession>A0A7J0GZV7</accession>
<gene>
    <name evidence="2" type="ORF">Acr_25g0007720</name>
</gene>
<dbReference type="Pfam" id="PF06337">
    <property type="entry name" value="DUSP"/>
    <property type="match status" value="1"/>
</dbReference>
<dbReference type="GO" id="GO:0004843">
    <property type="term" value="F:cysteine-type deubiquitinase activity"/>
    <property type="evidence" value="ECO:0007669"/>
    <property type="project" value="InterPro"/>
</dbReference>
<dbReference type="InterPro" id="IPR006615">
    <property type="entry name" value="Pept_C19_DUSP"/>
</dbReference>
<dbReference type="Proteomes" id="UP000585474">
    <property type="component" value="Unassembled WGS sequence"/>
</dbReference>
<feature type="domain" description="DUSP" evidence="1">
    <location>
        <begin position="19"/>
        <end position="145"/>
    </location>
</feature>
<evidence type="ECO:0000313" key="2">
    <source>
        <dbReference type="EMBL" id="GFZ16363.1"/>
    </source>
</evidence>
<dbReference type="PROSITE" id="PS51283">
    <property type="entry name" value="DUSP"/>
    <property type="match status" value="1"/>
</dbReference>
<protein>
    <submittedName>
        <fullName evidence="2">Ubiquitin-specific protease 9</fullName>
    </submittedName>
</protein>
<name>A0A7J0GZV7_9ERIC</name>
<keyword evidence="2" id="KW-0645">Protease</keyword>
<dbReference type="EMBL" id="BJWL01000025">
    <property type="protein sequence ID" value="GFZ16363.1"/>
    <property type="molecule type" value="Genomic_DNA"/>
</dbReference>
<keyword evidence="3" id="KW-1185">Reference proteome</keyword>
<dbReference type="AlphaFoldDB" id="A0A7J0GZV7"/>
<evidence type="ECO:0000259" key="1">
    <source>
        <dbReference type="PROSITE" id="PS51283"/>
    </source>
</evidence>
<dbReference type="SUPFAM" id="SSF143791">
    <property type="entry name" value="DUSP-like"/>
    <property type="match status" value="1"/>
</dbReference>
<organism evidence="2 3">
    <name type="scientific">Actinidia rufa</name>
    <dbReference type="NCBI Taxonomy" id="165716"/>
    <lineage>
        <taxon>Eukaryota</taxon>
        <taxon>Viridiplantae</taxon>
        <taxon>Streptophyta</taxon>
        <taxon>Embryophyta</taxon>
        <taxon>Tracheophyta</taxon>
        <taxon>Spermatophyta</taxon>
        <taxon>Magnoliopsida</taxon>
        <taxon>eudicotyledons</taxon>
        <taxon>Gunneridae</taxon>
        <taxon>Pentapetalae</taxon>
        <taxon>asterids</taxon>
        <taxon>Ericales</taxon>
        <taxon>Actinidiaceae</taxon>
        <taxon>Actinidia</taxon>
    </lineage>
</organism>
<dbReference type="OrthoDB" id="1743762at2759"/>
<keyword evidence="2" id="KW-0378">Hydrolase</keyword>
<evidence type="ECO:0000313" key="3">
    <source>
        <dbReference type="Proteomes" id="UP000585474"/>
    </source>
</evidence>
<reference evidence="2 3" key="1">
    <citation type="submission" date="2019-07" db="EMBL/GenBank/DDBJ databases">
        <title>De Novo Assembly of kiwifruit Actinidia rufa.</title>
        <authorList>
            <person name="Sugita-Konishi S."/>
            <person name="Sato K."/>
            <person name="Mori E."/>
            <person name="Abe Y."/>
            <person name="Kisaki G."/>
            <person name="Hamano K."/>
            <person name="Suezawa K."/>
            <person name="Otani M."/>
            <person name="Fukuda T."/>
            <person name="Manabe T."/>
            <person name="Gomi K."/>
            <person name="Tabuchi M."/>
            <person name="Akimitsu K."/>
            <person name="Kataoka I."/>
        </authorList>
    </citation>
    <scope>NUCLEOTIDE SEQUENCE [LARGE SCALE GENOMIC DNA]</scope>
    <source>
        <strain evidence="3">cv. Fuchu</strain>
    </source>
</reference>